<feature type="compositionally biased region" description="Polar residues" evidence="1">
    <location>
        <begin position="177"/>
        <end position="186"/>
    </location>
</feature>
<gene>
    <name evidence="2" type="ORF">BJ508DRAFT_328971</name>
</gene>
<evidence type="ECO:0000313" key="3">
    <source>
        <dbReference type="Proteomes" id="UP000275078"/>
    </source>
</evidence>
<organism evidence="2 3">
    <name type="scientific">Ascobolus immersus RN42</name>
    <dbReference type="NCBI Taxonomy" id="1160509"/>
    <lineage>
        <taxon>Eukaryota</taxon>
        <taxon>Fungi</taxon>
        <taxon>Dikarya</taxon>
        <taxon>Ascomycota</taxon>
        <taxon>Pezizomycotina</taxon>
        <taxon>Pezizomycetes</taxon>
        <taxon>Pezizales</taxon>
        <taxon>Ascobolaceae</taxon>
        <taxon>Ascobolus</taxon>
    </lineage>
</organism>
<dbReference type="Proteomes" id="UP000275078">
    <property type="component" value="Unassembled WGS sequence"/>
</dbReference>
<feature type="region of interest" description="Disordered" evidence="1">
    <location>
        <begin position="1"/>
        <end position="73"/>
    </location>
</feature>
<evidence type="ECO:0000313" key="2">
    <source>
        <dbReference type="EMBL" id="RPA78650.1"/>
    </source>
</evidence>
<dbReference type="AlphaFoldDB" id="A0A3N4I3H4"/>
<proteinExistence type="predicted"/>
<accession>A0A3N4I3H4</accession>
<name>A0A3N4I3H4_ASCIM</name>
<protein>
    <submittedName>
        <fullName evidence="2">Uncharacterized protein</fullName>
    </submittedName>
</protein>
<feature type="compositionally biased region" description="Basic residues" evidence="1">
    <location>
        <begin position="192"/>
        <end position="205"/>
    </location>
</feature>
<feature type="region of interest" description="Disordered" evidence="1">
    <location>
        <begin position="127"/>
        <end position="211"/>
    </location>
</feature>
<keyword evidence="3" id="KW-1185">Reference proteome</keyword>
<dbReference type="EMBL" id="ML119708">
    <property type="protein sequence ID" value="RPA78650.1"/>
    <property type="molecule type" value="Genomic_DNA"/>
</dbReference>
<reference evidence="2 3" key="1">
    <citation type="journal article" date="2018" name="Nat. Ecol. Evol.">
        <title>Pezizomycetes genomes reveal the molecular basis of ectomycorrhizal truffle lifestyle.</title>
        <authorList>
            <person name="Murat C."/>
            <person name="Payen T."/>
            <person name="Noel B."/>
            <person name="Kuo A."/>
            <person name="Morin E."/>
            <person name="Chen J."/>
            <person name="Kohler A."/>
            <person name="Krizsan K."/>
            <person name="Balestrini R."/>
            <person name="Da Silva C."/>
            <person name="Montanini B."/>
            <person name="Hainaut M."/>
            <person name="Levati E."/>
            <person name="Barry K.W."/>
            <person name="Belfiori B."/>
            <person name="Cichocki N."/>
            <person name="Clum A."/>
            <person name="Dockter R.B."/>
            <person name="Fauchery L."/>
            <person name="Guy J."/>
            <person name="Iotti M."/>
            <person name="Le Tacon F."/>
            <person name="Lindquist E.A."/>
            <person name="Lipzen A."/>
            <person name="Malagnac F."/>
            <person name="Mello A."/>
            <person name="Molinier V."/>
            <person name="Miyauchi S."/>
            <person name="Poulain J."/>
            <person name="Riccioni C."/>
            <person name="Rubini A."/>
            <person name="Sitrit Y."/>
            <person name="Splivallo R."/>
            <person name="Traeger S."/>
            <person name="Wang M."/>
            <person name="Zifcakova L."/>
            <person name="Wipf D."/>
            <person name="Zambonelli A."/>
            <person name="Paolocci F."/>
            <person name="Nowrousian M."/>
            <person name="Ottonello S."/>
            <person name="Baldrian P."/>
            <person name="Spatafora J.W."/>
            <person name="Henrissat B."/>
            <person name="Nagy L.G."/>
            <person name="Aury J.M."/>
            <person name="Wincker P."/>
            <person name="Grigoriev I.V."/>
            <person name="Bonfante P."/>
            <person name="Martin F.M."/>
        </authorList>
    </citation>
    <scope>NUCLEOTIDE SEQUENCE [LARGE SCALE GENOMIC DNA]</scope>
    <source>
        <strain evidence="2 3">RN42</strain>
    </source>
</reference>
<sequence length="211" mass="23143">MSSVDPDILYSSDLEGSPSTMAHSRPDPSIAPGSKQQTSPSFPDDHQQTYQSSAPYEEYSENDPSQHAVTLHHRSNDTLVELFKSCASAMKEDPVNASLLAQTAQSLVAMSGDHSYRMSGLVTKGLYQHPTGTAPQPALLSSRRDPLPEQQPPQTPPQQSTTHQRSLFDRIGPIRTVPQSSSNSQRAAPYAKHPHRRRGPGKKNKSSYNDQ</sequence>
<evidence type="ECO:0000256" key="1">
    <source>
        <dbReference type="SAM" id="MobiDB-lite"/>
    </source>
</evidence>